<comment type="caution">
    <text evidence="1">The sequence shown here is derived from an EMBL/GenBank/DDBJ whole genome shotgun (WGS) entry which is preliminary data.</text>
</comment>
<sequence length="456" mass="47335">MYTIACIVVALSIVLQPSLVRAGSSTGCGKALPAGLKKGGIGQSNKLNFTTSTGAKRTLLLHIPTNYDPNIPAPLVFSFHGRGEDGSQQERLSKLSDESWNPNMLVAYPDSIDNQWQGDPDATGYNDVGFTMDMIAAFEKDYCIDSSRIYSSGFSDGGGFSLNILACDATASTKIAAFSGFSGAYYVQGSSGTNCDPGTVKTPCSAGRQGIPILENHGTADGTINYDGGVRRDLCLPSIPHFVTAWAERNGLGSANVSTVLYNGNATRFQFGASSGEEGLVTHYRVKGLGHDWPTAKNVAGFDGTPLLIEFFNKHTLVSTSPGSTAATTPRASSSASASGIASTHLTTASSINTRTTSTAPLTSTQTTGNLASPICPAATRTLVTDTAGNSFGILCAMDTTGNPIQNAVYTTFGGCIELCGKTAACGHVAYNGACYLKGPVTKMSDSLSVTAVCYA</sequence>
<proteinExistence type="predicted"/>
<dbReference type="EMBL" id="JAMKPW020000011">
    <property type="protein sequence ID" value="KAK8213378.1"/>
    <property type="molecule type" value="Genomic_DNA"/>
</dbReference>
<reference evidence="1" key="1">
    <citation type="submission" date="2024-02" db="EMBL/GenBank/DDBJ databases">
        <title>Metagenome Assembled Genome of Zalaria obscura JY119.</title>
        <authorList>
            <person name="Vighnesh L."/>
            <person name="Jagadeeshwari U."/>
            <person name="Venkata Ramana C."/>
            <person name="Sasikala C."/>
        </authorList>
    </citation>
    <scope>NUCLEOTIDE SEQUENCE</scope>
    <source>
        <strain evidence="1">JY119</strain>
    </source>
</reference>
<evidence type="ECO:0000313" key="1">
    <source>
        <dbReference type="EMBL" id="KAK8213378.1"/>
    </source>
</evidence>
<dbReference type="Proteomes" id="UP001320706">
    <property type="component" value="Unassembled WGS sequence"/>
</dbReference>
<accession>A0ACC3SGK1</accession>
<protein>
    <submittedName>
        <fullName evidence="1">Uncharacterized protein</fullName>
    </submittedName>
</protein>
<keyword evidence="2" id="KW-1185">Reference proteome</keyword>
<gene>
    <name evidence="1" type="ORF">M8818_002677</name>
</gene>
<name>A0ACC3SGK1_9PEZI</name>
<organism evidence="1 2">
    <name type="scientific">Zalaria obscura</name>
    <dbReference type="NCBI Taxonomy" id="2024903"/>
    <lineage>
        <taxon>Eukaryota</taxon>
        <taxon>Fungi</taxon>
        <taxon>Dikarya</taxon>
        <taxon>Ascomycota</taxon>
        <taxon>Pezizomycotina</taxon>
        <taxon>Dothideomycetes</taxon>
        <taxon>Dothideomycetidae</taxon>
        <taxon>Dothideales</taxon>
        <taxon>Zalariaceae</taxon>
        <taxon>Zalaria</taxon>
    </lineage>
</organism>
<evidence type="ECO:0000313" key="2">
    <source>
        <dbReference type="Proteomes" id="UP001320706"/>
    </source>
</evidence>